<sequence length="176" mass="20608">MCYEKKMSGQITFKPLTTSDLDLLCEWFKKPHVLEWWNDHLTPEQIKEKYGMRLDDDVVCPYIAYVNNTPIAFIQYYWASKVGEGWWPNEDANTVGLDQFIGEEHYINKGFGTLMMKEFIQFLFQNPLIKKIITEADPNNLRAKRCYEKVGFHEMGIIDTPDGKSVLMTILKKDNP</sequence>
<gene>
    <name evidence="4" type="ORF">A6J39_003035</name>
</gene>
<dbReference type="Proteomes" id="UP000192511">
    <property type="component" value="Unassembled WGS sequence"/>
</dbReference>
<dbReference type="Gene3D" id="3.40.630.30">
    <property type="match status" value="1"/>
</dbReference>
<keyword evidence="2" id="KW-0046">Antibiotic resistance</keyword>
<dbReference type="SMART" id="SM01006">
    <property type="entry name" value="AlcB"/>
    <property type="match status" value="1"/>
</dbReference>
<dbReference type="CDD" id="cd04301">
    <property type="entry name" value="NAT_SF"/>
    <property type="match status" value="1"/>
</dbReference>
<dbReference type="InterPro" id="IPR016181">
    <property type="entry name" value="Acyl_CoA_acyltransferase"/>
</dbReference>
<protein>
    <submittedName>
        <fullName evidence="4">N-acetyltransferase</fullName>
    </submittedName>
</protein>
<evidence type="ECO:0000313" key="4">
    <source>
        <dbReference type="EMBL" id="PNL60267.1"/>
    </source>
</evidence>
<dbReference type="AlphaFoldDB" id="A0AAX0WPD2"/>
<feature type="domain" description="N-acetyltransferase" evidence="3">
    <location>
        <begin position="11"/>
        <end position="173"/>
    </location>
</feature>
<evidence type="ECO:0000313" key="5">
    <source>
        <dbReference type="Proteomes" id="UP000192511"/>
    </source>
</evidence>
<dbReference type="PANTHER" id="PTHR31438:SF1">
    <property type="entry name" value="LYSINE N-ACYLTRANSFERASE C17G9.06C-RELATED"/>
    <property type="match status" value="1"/>
</dbReference>
<dbReference type="GO" id="GO:0046677">
    <property type="term" value="P:response to antibiotic"/>
    <property type="evidence" value="ECO:0007669"/>
    <property type="project" value="UniProtKB-KW"/>
</dbReference>
<accession>A0AAX0WPD2</accession>
<name>A0AAX0WPD2_9GAMM</name>
<evidence type="ECO:0000259" key="3">
    <source>
        <dbReference type="PROSITE" id="PS51186"/>
    </source>
</evidence>
<evidence type="ECO:0000256" key="1">
    <source>
        <dbReference type="ARBA" id="ARBA00004924"/>
    </source>
</evidence>
<comment type="pathway">
    <text evidence="1">Siderophore biosynthesis.</text>
</comment>
<proteinExistence type="predicted"/>
<keyword evidence="5" id="KW-1185">Reference proteome</keyword>
<dbReference type="EMBL" id="NBTX02000004">
    <property type="protein sequence ID" value="PNL60267.1"/>
    <property type="molecule type" value="Genomic_DNA"/>
</dbReference>
<dbReference type="Pfam" id="PF13523">
    <property type="entry name" value="Acetyltransf_8"/>
    <property type="match status" value="1"/>
</dbReference>
<dbReference type="PANTHER" id="PTHR31438">
    <property type="entry name" value="LYSINE N-ACYLTRANSFERASE C17G9.06C-RELATED"/>
    <property type="match status" value="1"/>
</dbReference>
<dbReference type="GO" id="GO:0016410">
    <property type="term" value="F:N-acyltransferase activity"/>
    <property type="evidence" value="ECO:0007669"/>
    <property type="project" value="TreeGrafter"/>
</dbReference>
<dbReference type="GO" id="GO:0019290">
    <property type="term" value="P:siderophore biosynthetic process"/>
    <property type="evidence" value="ECO:0007669"/>
    <property type="project" value="InterPro"/>
</dbReference>
<dbReference type="SUPFAM" id="SSF55729">
    <property type="entry name" value="Acyl-CoA N-acyltransferases (Nat)"/>
    <property type="match status" value="1"/>
</dbReference>
<dbReference type="InterPro" id="IPR000182">
    <property type="entry name" value="GNAT_dom"/>
</dbReference>
<organism evidence="4 5">
    <name type="scientific">Legionella anisa</name>
    <dbReference type="NCBI Taxonomy" id="28082"/>
    <lineage>
        <taxon>Bacteria</taxon>
        <taxon>Pseudomonadati</taxon>
        <taxon>Pseudomonadota</taxon>
        <taxon>Gammaproteobacteria</taxon>
        <taxon>Legionellales</taxon>
        <taxon>Legionellaceae</taxon>
        <taxon>Legionella</taxon>
    </lineage>
</organism>
<dbReference type="PROSITE" id="PS51186">
    <property type="entry name" value="GNAT"/>
    <property type="match status" value="1"/>
</dbReference>
<comment type="caution">
    <text evidence="4">The sequence shown here is derived from an EMBL/GenBank/DDBJ whole genome shotgun (WGS) entry which is preliminary data.</text>
</comment>
<dbReference type="InterPro" id="IPR019432">
    <property type="entry name" value="Acyltransferase_MbtK/IucB-like"/>
</dbReference>
<reference evidence="4" key="1">
    <citation type="submission" date="2017-12" db="EMBL/GenBank/DDBJ databases">
        <title>FDA dAtabase for Regulatory Grade micrObial Sequences (FDA-ARGOS): Supporting development and validation of Infectious Disease Dx tests.</title>
        <authorList>
            <person name="Kerrigan L."/>
            <person name="Tallon L.J."/>
            <person name="Sadzewicz L."/>
            <person name="Sengamalay N."/>
            <person name="Ott S."/>
            <person name="Godinez A."/>
            <person name="Nagaraj S."/>
            <person name="Vavikolanu K."/>
            <person name="Vyas G."/>
            <person name="Nadendla S."/>
            <person name="Aluvathingal J."/>
            <person name="Sichtig H."/>
        </authorList>
    </citation>
    <scope>NUCLEOTIDE SEQUENCE [LARGE SCALE GENOMIC DNA]</scope>
    <source>
        <strain evidence="4">FDAARGOS_200</strain>
    </source>
</reference>
<evidence type="ECO:0000256" key="2">
    <source>
        <dbReference type="ARBA" id="ARBA00023251"/>
    </source>
</evidence>